<keyword evidence="1" id="KW-1133">Transmembrane helix</keyword>
<keyword evidence="1" id="KW-0472">Membrane</keyword>
<evidence type="ECO:0000313" key="3">
    <source>
        <dbReference type="Proteomes" id="UP000468687"/>
    </source>
</evidence>
<organism evidence="2 3">
    <name type="scientific">Nocardioides zeae</name>
    <dbReference type="NCBI Taxonomy" id="1457234"/>
    <lineage>
        <taxon>Bacteria</taxon>
        <taxon>Bacillati</taxon>
        <taxon>Actinomycetota</taxon>
        <taxon>Actinomycetes</taxon>
        <taxon>Propionibacteriales</taxon>
        <taxon>Nocardioidaceae</taxon>
        <taxon>Nocardioides</taxon>
    </lineage>
</organism>
<sequence>MTDETWLRQGLADLAERDAPPAGFGERVTGVRTRGARRRRRRNAWAAAAAVAAVALVVPAGVVVTDRLDRSSNVAGETITGDAVPGDFSCDAPRAVGDATDGALPAGAVALRMCSLAAGPGTEPDATPVALPPDALVSDVEAVLALVDGETVPVGTTPRMCLNDGSRLWSMAVQYADGSVRTIEGDNGFCRDVVVGDTIYVGAGPEVYGAFIAALAEQRAVGTPPADLVASPPACERDPDDPFGPTAVMPATPPLGDLLVEPRLCWQDADRSWHGTPLSADDVAVVDADIAARLSDHEDVDAPFGDECPPWREAAIAGVSRWGEPVWIGGSCATFQWSDGRGGVYSWTPSPDVLERLLQLTSTQVAPR</sequence>
<gene>
    <name evidence="2" type="ORF">G3T38_03885</name>
</gene>
<dbReference type="AlphaFoldDB" id="A0A6P0HFB9"/>
<protein>
    <submittedName>
        <fullName evidence="2">Uncharacterized protein</fullName>
    </submittedName>
</protein>
<keyword evidence="1" id="KW-0812">Transmembrane</keyword>
<reference evidence="2 3" key="1">
    <citation type="journal article" date="2014" name="Int. J. Syst. Evol. Microbiol.">
        <title>Nocardioides zeae sp. nov., isolated from the stem of Zea mays.</title>
        <authorList>
            <person name="Glaeser S.P."/>
            <person name="McInroy J.A."/>
            <person name="Busse H.J."/>
            <person name="Kampfer P."/>
        </authorList>
    </citation>
    <scope>NUCLEOTIDE SEQUENCE [LARGE SCALE GENOMIC DNA]</scope>
    <source>
        <strain evidence="2 3">JCM 30728</strain>
    </source>
</reference>
<proteinExistence type="predicted"/>
<comment type="caution">
    <text evidence="2">The sequence shown here is derived from an EMBL/GenBank/DDBJ whole genome shotgun (WGS) entry which is preliminary data.</text>
</comment>
<accession>A0A6P0HFB9</accession>
<dbReference type="RefSeq" id="WP_163770778.1">
    <property type="nucleotide sequence ID" value="NZ_JAAGXA010000002.1"/>
</dbReference>
<feature type="transmembrane region" description="Helical" evidence="1">
    <location>
        <begin position="44"/>
        <end position="64"/>
    </location>
</feature>
<evidence type="ECO:0000256" key="1">
    <source>
        <dbReference type="SAM" id="Phobius"/>
    </source>
</evidence>
<dbReference type="Proteomes" id="UP000468687">
    <property type="component" value="Unassembled WGS sequence"/>
</dbReference>
<name>A0A6P0HFB9_9ACTN</name>
<keyword evidence="3" id="KW-1185">Reference proteome</keyword>
<evidence type="ECO:0000313" key="2">
    <source>
        <dbReference type="EMBL" id="NEN77412.1"/>
    </source>
</evidence>
<dbReference type="EMBL" id="JAAGXA010000002">
    <property type="protein sequence ID" value="NEN77412.1"/>
    <property type="molecule type" value="Genomic_DNA"/>
</dbReference>